<organism evidence="1 2">
    <name type="scientific">Catharanthus roseus</name>
    <name type="common">Madagascar periwinkle</name>
    <name type="synonym">Vinca rosea</name>
    <dbReference type="NCBI Taxonomy" id="4058"/>
    <lineage>
        <taxon>Eukaryota</taxon>
        <taxon>Viridiplantae</taxon>
        <taxon>Streptophyta</taxon>
        <taxon>Embryophyta</taxon>
        <taxon>Tracheophyta</taxon>
        <taxon>Spermatophyta</taxon>
        <taxon>Magnoliopsida</taxon>
        <taxon>eudicotyledons</taxon>
        <taxon>Gunneridae</taxon>
        <taxon>Pentapetalae</taxon>
        <taxon>asterids</taxon>
        <taxon>lamiids</taxon>
        <taxon>Gentianales</taxon>
        <taxon>Apocynaceae</taxon>
        <taxon>Rauvolfioideae</taxon>
        <taxon>Vinceae</taxon>
        <taxon>Catharanthinae</taxon>
        <taxon>Catharanthus</taxon>
    </lineage>
</organism>
<accession>A0ACC0AVW8</accession>
<dbReference type="Proteomes" id="UP001060085">
    <property type="component" value="Linkage Group LG05"/>
</dbReference>
<reference evidence="2" key="1">
    <citation type="journal article" date="2023" name="Nat. Plants">
        <title>Single-cell RNA sequencing provides a high-resolution roadmap for understanding the multicellular compartmentation of specialized metabolism.</title>
        <authorList>
            <person name="Sun S."/>
            <person name="Shen X."/>
            <person name="Li Y."/>
            <person name="Li Y."/>
            <person name="Wang S."/>
            <person name="Li R."/>
            <person name="Zhang H."/>
            <person name="Shen G."/>
            <person name="Guo B."/>
            <person name="Wei J."/>
            <person name="Xu J."/>
            <person name="St-Pierre B."/>
            <person name="Chen S."/>
            <person name="Sun C."/>
        </authorList>
    </citation>
    <scope>NUCLEOTIDE SEQUENCE [LARGE SCALE GENOMIC DNA]</scope>
</reference>
<name>A0ACC0AVW8_CATRO</name>
<sequence length="169" mass="18583">MAIYANSASIEDRLIKVEQDEELALVPAVCSMLQSIRESFAEDRRGIYVRPSVLPYRQPGKMPILAEVTISVGAAAAGVCQSPGFLTPIIVHLPESQGSLFLVLLLALGWALQECYKNGITLQMIRTESVLTPLPLPQPQTQKENKGHITPLGLLPHIQRKEVIEMTTK</sequence>
<evidence type="ECO:0000313" key="2">
    <source>
        <dbReference type="Proteomes" id="UP001060085"/>
    </source>
</evidence>
<evidence type="ECO:0000313" key="1">
    <source>
        <dbReference type="EMBL" id="KAI5664671.1"/>
    </source>
</evidence>
<proteinExistence type="predicted"/>
<comment type="caution">
    <text evidence="1">The sequence shown here is derived from an EMBL/GenBank/DDBJ whole genome shotgun (WGS) entry which is preliminary data.</text>
</comment>
<dbReference type="EMBL" id="CM044705">
    <property type="protein sequence ID" value="KAI5664671.1"/>
    <property type="molecule type" value="Genomic_DNA"/>
</dbReference>
<gene>
    <name evidence="1" type="ORF">M9H77_23994</name>
</gene>
<keyword evidence="2" id="KW-1185">Reference proteome</keyword>
<protein>
    <submittedName>
        <fullName evidence="1">Uncharacterized protein</fullName>
    </submittedName>
</protein>